<protein>
    <recommendedName>
        <fullName evidence="4">Beta-carotene 15,15'-monooxygenase</fullName>
    </recommendedName>
</protein>
<comment type="caution">
    <text evidence="2">The sequence shown here is derived from an EMBL/GenBank/DDBJ whole genome shotgun (WGS) entry which is preliminary data.</text>
</comment>
<dbReference type="Proteomes" id="UP000028715">
    <property type="component" value="Unassembled WGS sequence"/>
</dbReference>
<accession>A0A085ZNJ8</accession>
<dbReference type="AlphaFoldDB" id="A0A085ZNJ8"/>
<dbReference type="eggNOG" id="ENOG5031FYV">
    <property type="taxonomic scope" value="Bacteria"/>
</dbReference>
<evidence type="ECO:0000313" key="3">
    <source>
        <dbReference type="Proteomes" id="UP000028715"/>
    </source>
</evidence>
<dbReference type="OrthoDB" id="709028at2"/>
<organism evidence="2 3">
    <name type="scientific">Flavobacterium reichenbachii</name>
    <dbReference type="NCBI Taxonomy" id="362418"/>
    <lineage>
        <taxon>Bacteria</taxon>
        <taxon>Pseudomonadati</taxon>
        <taxon>Bacteroidota</taxon>
        <taxon>Flavobacteriia</taxon>
        <taxon>Flavobacteriales</taxon>
        <taxon>Flavobacteriaceae</taxon>
        <taxon>Flavobacterium</taxon>
    </lineage>
</organism>
<dbReference type="RefSeq" id="WP_035683987.1">
    <property type="nucleotide sequence ID" value="NZ_JPRL01000001.1"/>
</dbReference>
<keyword evidence="3" id="KW-1185">Reference proteome</keyword>
<evidence type="ECO:0008006" key="4">
    <source>
        <dbReference type="Google" id="ProtNLM"/>
    </source>
</evidence>
<feature type="transmembrane region" description="Helical" evidence="1">
    <location>
        <begin position="125"/>
        <end position="147"/>
    </location>
</feature>
<keyword evidence="1" id="KW-0472">Membrane</keyword>
<reference evidence="2 3" key="1">
    <citation type="submission" date="2014-07" db="EMBL/GenBank/DDBJ databases">
        <title>Genome of Flavobacterium reichenbachii LMG 25512.</title>
        <authorList>
            <person name="Stropko S.J."/>
            <person name="Pipes S.E."/>
            <person name="Newman J.D."/>
        </authorList>
    </citation>
    <scope>NUCLEOTIDE SEQUENCE [LARGE SCALE GENOMIC DNA]</scope>
    <source>
        <strain evidence="2 3">LMG 25512</strain>
    </source>
</reference>
<feature type="transmembrane region" description="Helical" evidence="1">
    <location>
        <begin position="159"/>
        <end position="187"/>
    </location>
</feature>
<sequence>MKELDLLKKDWKKNSDSFEQISEKEIYKMIHKKSSSIVKWILIISILEVSFWTITNYYSNIDDMIQKINHPEIILYMQVLMCFNYAVTLVFIYFFYKNYKTISTTVSTKLLMGSILRTRKTVQYYVWYNLGIVVVSCVVSFFIGYVYNPDMEFIRQKLAANGIAMLFSIGAFVLLTLILLGLFWCIYRLLYGTLLRRLYSNYKELKKIDF</sequence>
<feature type="transmembrane region" description="Helical" evidence="1">
    <location>
        <begin position="37"/>
        <end position="54"/>
    </location>
</feature>
<evidence type="ECO:0000313" key="2">
    <source>
        <dbReference type="EMBL" id="KFF06012.1"/>
    </source>
</evidence>
<gene>
    <name evidence="2" type="ORF">IW19_10970</name>
</gene>
<dbReference type="EMBL" id="JPRL01000001">
    <property type="protein sequence ID" value="KFF06012.1"/>
    <property type="molecule type" value="Genomic_DNA"/>
</dbReference>
<feature type="transmembrane region" description="Helical" evidence="1">
    <location>
        <begin position="74"/>
        <end position="96"/>
    </location>
</feature>
<proteinExistence type="predicted"/>
<name>A0A085ZNJ8_9FLAO</name>
<keyword evidence="1" id="KW-0812">Transmembrane</keyword>
<dbReference type="STRING" id="362418.IW19_10970"/>
<evidence type="ECO:0000256" key="1">
    <source>
        <dbReference type="SAM" id="Phobius"/>
    </source>
</evidence>
<keyword evidence="1" id="KW-1133">Transmembrane helix</keyword>